<dbReference type="AlphaFoldDB" id="A0A6J8CUP4"/>
<proteinExistence type="inferred from homology"/>
<evidence type="ECO:0000313" key="13">
    <source>
        <dbReference type="Proteomes" id="UP000507470"/>
    </source>
</evidence>
<evidence type="ECO:0000256" key="11">
    <source>
        <dbReference type="RuleBase" id="RU000679"/>
    </source>
</evidence>
<evidence type="ECO:0000256" key="7">
    <source>
        <dbReference type="ARBA" id="ARBA00023065"/>
    </source>
</evidence>
<organism evidence="12 13">
    <name type="scientific">Mytilus coruscus</name>
    <name type="common">Sea mussel</name>
    <dbReference type="NCBI Taxonomy" id="42192"/>
    <lineage>
        <taxon>Eukaryota</taxon>
        <taxon>Metazoa</taxon>
        <taxon>Spiralia</taxon>
        <taxon>Lophotrochozoa</taxon>
        <taxon>Mollusca</taxon>
        <taxon>Bivalvia</taxon>
        <taxon>Autobranchia</taxon>
        <taxon>Pteriomorphia</taxon>
        <taxon>Mytilida</taxon>
        <taxon>Mytiloidea</taxon>
        <taxon>Mytilidae</taxon>
        <taxon>Mytilinae</taxon>
        <taxon>Mytilus</taxon>
    </lineage>
</organism>
<dbReference type="GO" id="GO:0005886">
    <property type="term" value="C:plasma membrane"/>
    <property type="evidence" value="ECO:0007669"/>
    <property type="project" value="TreeGrafter"/>
</dbReference>
<dbReference type="PRINTS" id="PR01078">
    <property type="entry name" value="AMINACHANNEL"/>
</dbReference>
<accession>A0A6J8CUP4</accession>
<evidence type="ECO:0000256" key="8">
    <source>
        <dbReference type="ARBA" id="ARBA00023136"/>
    </source>
</evidence>
<evidence type="ECO:0000256" key="10">
    <source>
        <dbReference type="ARBA" id="ARBA00023303"/>
    </source>
</evidence>
<evidence type="ECO:0000256" key="1">
    <source>
        <dbReference type="ARBA" id="ARBA00004141"/>
    </source>
</evidence>
<evidence type="ECO:0000256" key="2">
    <source>
        <dbReference type="ARBA" id="ARBA00022448"/>
    </source>
</evidence>
<gene>
    <name evidence="12" type="ORF">MCOR_33786</name>
</gene>
<comment type="subcellular location">
    <subcellularLocation>
        <location evidence="1">Membrane</location>
        <topology evidence="1">Multi-pass membrane protein</topology>
    </subcellularLocation>
</comment>
<sequence>MENNEALAGISSGYGIRVDIHEQNTLPFPTEEGFLVSTAFETHIALKKIDILRSDGNHGDCNTYADFEAEYGYKFTRQLCLALCLQDEMLERCGCHSSTLEEYRVKLHKNHTRMCRSKSVNDEYVVHLDRECEALVKLEQRRRLVPCRCTNPCKETRYSRVITARQWPTDEYANILVASVCEQRPEVCNHIVNKKKDSRSLSQDFLRLTIYYEDLNYEEMYETPEIEVQQFASDVGGAIGLWIGLSILSVFELVQLAMELCVVGKRKLF</sequence>
<dbReference type="Pfam" id="PF00858">
    <property type="entry name" value="ASC"/>
    <property type="match status" value="1"/>
</dbReference>
<reference evidence="12 13" key="1">
    <citation type="submission" date="2020-06" db="EMBL/GenBank/DDBJ databases">
        <authorList>
            <person name="Li R."/>
            <person name="Bekaert M."/>
        </authorList>
    </citation>
    <scope>NUCLEOTIDE SEQUENCE [LARGE SCALE GENOMIC DNA]</scope>
    <source>
        <strain evidence="13">wild</strain>
    </source>
</reference>
<dbReference type="Proteomes" id="UP000507470">
    <property type="component" value="Unassembled WGS sequence"/>
</dbReference>
<evidence type="ECO:0000256" key="5">
    <source>
        <dbReference type="ARBA" id="ARBA00022989"/>
    </source>
</evidence>
<dbReference type="GO" id="GO:0015280">
    <property type="term" value="F:ligand-gated sodium channel activity"/>
    <property type="evidence" value="ECO:0007669"/>
    <property type="project" value="TreeGrafter"/>
</dbReference>
<keyword evidence="9 11" id="KW-0739">Sodium transport</keyword>
<protein>
    <submittedName>
        <fullName evidence="12">Uncharacterized protein</fullName>
    </submittedName>
</protein>
<dbReference type="EMBL" id="CACVKT020006042">
    <property type="protein sequence ID" value="CAC5399535.1"/>
    <property type="molecule type" value="Genomic_DNA"/>
</dbReference>
<evidence type="ECO:0000256" key="3">
    <source>
        <dbReference type="ARBA" id="ARBA00022461"/>
    </source>
</evidence>
<dbReference type="InterPro" id="IPR001873">
    <property type="entry name" value="ENaC"/>
</dbReference>
<keyword evidence="3 11" id="KW-0894">Sodium channel</keyword>
<keyword evidence="4 11" id="KW-0812">Transmembrane</keyword>
<keyword evidence="7 11" id="KW-0406">Ion transport</keyword>
<dbReference type="PANTHER" id="PTHR11690:SF248">
    <property type="entry name" value="PICKPOCKET 17, ISOFORM A"/>
    <property type="match status" value="1"/>
</dbReference>
<evidence type="ECO:0000256" key="4">
    <source>
        <dbReference type="ARBA" id="ARBA00022692"/>
    </source>
</evidence>
<keyword evidence="6" id="KW-0915">Sodium</keyword>
<keyword evidence="8" id="KW-0472">Membrane</keyword>
<keyword evidence="5" id="KW-1133">Transmembrane helix</keyword>
<keyword evidence="2 11" id="KW-0813">Transport</keyword>
<comment type="similarity">
    <text evidence="11">Belongs to the amiloride-sensitive sodium channel (TC 1.A.6) family.</text>
</comment>
<evidence type="ECO:0000313" key="12">
    <source>
        <dbReference type="EMBL" id="CAC5399535.1"/>
    </source>
</evidence>
<dbReference type="OrthoDB" id="6021021at2759"/>
<dbReference type="PANTHER" id="PTHR11690">
    <property type="entry name" value="AMILORIDE-SENSITIVE SODIUM CHANNEL-RELATED"/>
    <property type="match status" value="1"/>
</dbReference>
<dbReference type="Gene3D" id="1.10.287.820">
    <property type="entry name" value="Acid-sensing ion channel domain"/>
    <property type="match status" value="1"/>
</dbReference>
<evidence type="ECO:0000256" key="6">
    <source>
        <dbReference type="ARBA" id="ARBA00023053"/>
    </source>
</evidence>
<dbReference type="Gene3D" id="2.60.470.10">
    <property type="entry name" value="Acid-sensing ion channels like domains"/>
    <property type="match status" value="1"/>
</dbReference>
<keyword evidence="10 11" id="KW-0407">Ion channel</keyword>
<name>A0A6J8CUP4_MYTCO</name>
<evidence type="ECO:0000256" key="9">
    <source>
        <dbReference type="ARBA" id="ARBA00023201"/>
    </source>
</evidence>
<keyword evidence="13" id="KW-1185">Reference proteome</keyword>